<evidence type="ECO:0000256" key="1">
    <source>
        <dbReference type="ARBA" id="ARBA00022676"/>
    </source>
</evidence>
<protein>
    <submittedName>
        <fullName evidence="5">Chondroitin polymerase</fullName>
    </submittedName>
</protein>
<sequence>MNASRQTTYDITFIIPVYNTAKFLAQCLDSIIAQNIDKQIIAIDDGSTDGSGEVLAQFAKRYDFIKIITQENKGVSAARNAGIKAAAGRYVYFVDSDDYLLPNIRFDDYIAIMDKENLAALKGCAIWEIQDEEVFLPALPKAQQAALDIYQHGTRQKHYLQIAPSSQYIQALLVRVFTVELWAYIFRTQHLRTHELYFDESLEYAEDLLFVTKVLTCAEFLMAETSEIFYFYRHRTGSAINQANNTAMFLSQIKAVKAVQYYTLERDFDYNTRHNILLLGLSVLAHLFESVYFQLDETAKAQIDSEVSLELFGMYQLYEILSARLQQRPSNAFSRVHAEFRQRLL</sequence>
<dbReference type="EMBL" id="UGQE01000004">
    <property type="protein sequence ID" value="STZ13808.1"/>
    <property type="molecule type" value="Genomic_DNA"/>
</dbReference>
<reference evidence="5 7" key="2">
    <citation type="submission" date="2018-06" db="EMBL/GenBank/DDBJ databases">
        <authorList>
            <consortium name="Pathogen Informatics"/>
            <person name="Doyle S."/>
        </authorList>
    </citation>
    <scope>NUCLEOTIDE SEQUENCE [LARGE SCALE GENOMIC DNA]</scope>
    <source>
        <strain evidence="5 7">NCTC10293</strain>
    </source>
</reference>
<dbReference type="EMBL" id="MUXU01000087">
    <property type="protein sequence ID" value="OOR87068.1"/>
    <property type="molecule type" value="Genomic_DNA"/>
</dbReference>
<dbReference type="PANTHER" id="PTHR22916">
    <property type="entry name" value="GLYCOSYLTRANSFERASE"/>
    <property type="match status" value="1"/>
</dbReference>
<organism evidence="4 6">
    <name type="scientific">Moraxella caviae</name>
    <dbReference type="NCBI Taxonomy" id="34060"/>
    <lineage>
        <taxon>Bacteria</taxon>
        <taxon>Pseudomonadati</taxon>
        <taxon>Pseudomonadota</taxon>
        <taxon>Gammaproteobacteria</taxon>
        <taxon>Moraxellales</taxon>
        <taxon>Moraxellaceae</taxon>
        <taxon>Moraxella</taxon>
    </lineage>
</organism>
<dbReference type="Gene3D" id="3.90.550.10">
    <property type="entry name" value="Spore Coat Polysaccharide Biosynthesis Protein SpsA, Chain A"/>
    <property type="match status" value="1"/>
</dbReference>
<dbReference type="Pfam" id="PF00535">
    <property type="entry name" value="Glycos_transf_2"/>
    <property type="match status" value="1"/>
</dbReference>
<dbReference type="Proteomes" id="UP000255279">
    <property type="component" value="Unassembled WGS sequence"/>
</dbReference>
<gene>
    <name evidence="5" type="primary">kfoC_4</name>
    <name evidence="4" type="ORF">B0181_11220</name>
    <name evidence="5" type="ORF">NCTC10293_01386</name>
</gene>
<proteinExistence type="predicted"/>
<keyword evidence="1" id="KW-0328">Glycosyltransferase</keyword>
<keyword evidence="6" id="KW-1185">Reference proteome</keyword>
<keyword evidence="2" id="KW-0808">Transferase</keyword>
<dbReference type="GO" id="GO:0016758">
    <property type="term" value="F:hexosyltransferase activity"/>
    <property type="evidence" value="ECO:0007669"/>
    <property type="project" value="UniProtKB-ARBA"/>
</dbReference>
<dbReference type="InterPro" id="IPR029044">
    <property type="entry name" value="Nucleotide-diphossugar_trans"/>
</dbReference>
<evidence type="ECO:0000313" key="7">
    <source>
        <dbReference type="Proteomes" id="UP000255279"/>
    </source>
</evidence>
<dbReference type="InterPro" id="IPR001173">
    <property type="entry name" value="Glyco_trans_2-like"/>
</dbReference>
<dbReference type="CDD" id="cd00761">
    <property type="entry name" value="Glyco_tranf_GTA_type"/>
    <property type="match status" value="1"/>
</dbReference>
<dbReference type="STRING" id="34060.B0181_11220"/>
<dbReference type="PANTHER" id="PTHR22916:SF51">
    <property type="entry name" value="GLYCOSYLTRANSFERASE EPSH-RELATED"/>
    <property type="match status" value="1"/>
</dbReference>
<dbReference type="OrthoDB" id="9801954at2"/>
<evidence type="ECO:0000313" key="6">
    <source>
        <dbReference type="Proteomes" id="UP000190435"/>
    </source>
</evidence>
<evidence type="ECO:0000256" key="2">
    <source>
        <dbReference type="ARBA" id="ARBA00022679"/>
    </source>
</evidence>
<evidence type="ECO:0000313" key="4">
    <source>
        <dbReference type="EMBL" id="OOR87068.1"/>
    </source>
</evidence>
<dbReference type="Proteomes" id="UP000190435">
    <property type="component" value="Unassembled WGS sequence"/>
</dbReference>
<reference evidence="4 6" key="1">
    <citation type="submission" date="2017-02" db="EMBL/GenBank/DDBJ databases">
        <title>Draft genome sequence of Moraxella caviae CCUG 355 type strain.</title>
        <authorList>
            <person name="Engstrom-Jakobsson H."/>
            <person name="Salva-Serra F."/>
            <person name="Thorell K."/>
            <person name="Gonzales-Siles L."/>
            <person name="Karlsson R."/>
            <person name="Boulund F."/>
            <person name="Engstrand L."/>
            <person name="Moore E."/>
        </authorList>
    </citation>
    <scope>NUCLEOTIDE SEQUENCE [LARGE SCALE GENOMIC DNA]</scope>
    <source>
        <strain evidence="4 6">CCUG 355</strain>
    </source>
</reference>
<name>A0A1S9ZUD2_9GAMM</name>
<dbReference type="AlphaFoldDB" id="A0A1S9ZUD2"/>
<dbReference type="RefSeq" id="WP_078277570.1">
    <property type="nucleotide sequence ID" value="NZ_CAACXO010000012.1"/>
</dbReference>
<dbReference type="SUPFAM" id="SSF53448">
    <property type="entry name" value="Nucleotide-diphospho-sugar transferases"/>
    <property type="match status" value="1"/>
</dbReference>
<accession>A0A1S9ZUD2</accession>
<feature type="domain" description="Glycosyltransferase 2-like" evidence="3">
    <location>
        <begin position="13"/>
        <end position="126"/>
    </location>
</feature>
<evidence type="ECO:0000259" key="3">
    <source>
        <dbReference type="Pfam" id="PF00535"/>
    </source>
</evidence>
<evidence type="ECO:0000313" key="5">
    <source>
        <dbReference type="EMBL" id="STZ13808.1"/>
    </source>
</evidence>